<gene>
    <name evidence="1" type="ORF">BD311DRAFT_714810</name>
</gene>
<proteinExistence type="predicted"/>
<dbReference type="OrthoDB" id="2758563at2759"/>
<name>A0A4Q9P5K7_9APHY</name>
<reference evidence="1" key="1">
    <citation type="submission" date="2019-01" db="EMBL/GenBank/DDBJ databases">
        <title>Draft genome sequences of three monokaryotic isolates of the white-rot basidiomycete fungus Dichomitus squalens.</title>
        <authorList>
            <consortium name="DOE Joint Genome Institute"/>
            <person name="Lopez S.C."/>
            <person name="Andreopoulos B."/>
            <person name="Pangilinan J."/>
            <person name="Lipzen A."/>
            <person name="Riley R."/>
            <person name="Ahrendt S."/>
            <person name="Ng V."/>
            <person name="Barry K."/>
            <person name="Daum C."/>
            <person name="Grigoriev I.V."/>
            <person name="Hilden K.S."/>
            <person name="Makela M.R."/>
            <person name="de Vries R.P."/>
        </authorList>
    </citation>
    <scope>NUCLEOTIDE SEQUENCE [LARGE SCALE GENOMIC DNA]</scope>
    <source>
        <strain evidence="1">OM18370.1</strain>
    </source>
</reference>
<dbReference type="AlphaFoldDB" id="A0A4Q9P5K7"/>
<organism evidence="1">
    <name type="scientific">Dichomitus squalens</name>
    <dbReference type="NCBI Taxonomy" id="114155"/>
    <lineage>
        <taxon>Eukaryota</taxon>
        <taxon>Fungi</taxon>
        <taxon>Dikarya</taxon>
        <taxon>Basidiomycota</taxon>
        <taxon>Agaricomycotina</taxon>
        <taxon>Agaricomycetes</taxon>
        <taxon>Polyporales</taxon>
        <taxon>Polyporaceae</taxon>
        <taxon>Dichomitus</taxon>
    </lineage>
</organism>
<dbReference type="EMBL" id="ML143395">
    <property type="protein sequence ID" value="TBU32303.1"/>
    <property type="molecule type" value="Genomic_DNA"/>
</dbReference>
<accession>A0A4Q9P5K7</accession>
<evidence type="ECO:0000313" key="1">
    <source>
        <dbReference type="EMBL" id="TBU32303.1"/>
    </source>
</evidence>
<protein>
    <submittedName>
        <fullName evidence="1">Uncharacterized protein</fullName>
    </submittedName>
</protein>
<dbReference type="Proteomes" id="UP000292957">
    <property type="component" value="Unassembled WGS sequence"/>
</dbReference>
<sequence>MRHIPVEIAERIIDCCSQVPPTHLYHISYPILRSCARVCREWRPRSQFNLFHHVVLRTPVQMGLFQDVIRSDPAFLAMVIEVTLAPSTATYLPFVLLLRKLNKACHVNVGLDWGAYPPRYTDRMGYFGQVHRLHLVGAAFKDLCELQGVIASFPGLRSLQLTAVKVKKQSSQGALMRLRSKSRCNSDLGHVCMEVGRQIALDITISVC</sequence>